<dbReference type="Gene3D" id="3.30.420.10">
    <property type="entry name" value="Ribonuclease H-like superfamily/Ribonuclease H"/>
    <property type="match status" value="1"/>
</dbReference>
<dbReference type="GO" id="GO:0003676">
    <property type="term" value="F:nucleic acid binding"/>
    <property type="evidence" value="ECO:0007669"/>
    <property type="project" value="InterPro"/>
</dbReference>
<dbReference type="PANTHER" id="PTHR48475:SF2">
    <property type="entry name" value="RIBONUCLEASE H"/>
    <property type="match status" value="1"/>
</dbReference>
<dbReference type="InterPro" id="IPR041588">
    <property type="entry name" value="Integrase_H2C2"/>
</dbReference>
<evidence type="ECO:0000259" key="1">
    <source>
        <dbReference type="PROSITE" id="PS50994"/>
    </source>
</evidence>
<reference evidence="2 3" key="1">
    <citation type="journal article" date="2018" name="PLoS Genet.">
        <title>Population sequencing reveals clonal diversity and ancestral inbreeding in the grapevine cultivar Chardonnay.</title>
        <authorList>
            <person name="Roach M.J."/>
            <person name="Johnson D.L."/>
            <person name="Bohlmann J."/>
            <person name="van Vuuren H.J."/>
            <person name="Jones S.J."/>
            <person name="Pretorius I.S."/>
            <person name="Schmidt S.A."/>
            <person name="Borneman A.R."/>
        </authorList>
    </citation>
    <scope>NUCLEOTIDE SEQUENCE [LARGE SCALE GENOMIC DNA]</scope>
    <source>
        <strain evidence="3">cv. Chardonnay</strain>
        <tissue evidence="2">Leaf</tissue>
    </source>
</reference>
<name>A0A438CQJ4_VITVI</name>
<sequence length="503" mass="56924">MEQTALALRTIAQKLRPYFQAHPITMLTNQPLRNVLHKSDISGRMLQWAIELSEYGIDYQPGLSMKGVGLLLESPAGEQLEQSIRMRFPASNNETEYEAILSGLGEWAIEKIPRIDNMQADTLVGVASSFPIKESMLLPINVQATHTIVESHICNIINKEQDWAIDIKVYLQAGTLPEDPKRAHKIRVQVACFTLIGDDLYRRSFGGLYLRCLTQPEIQYVLSELHEGICGNHSGGRTLAHRAHSQGYYWHTMKQDAEVDARKCDKCQMYAPVLNMPTETLNSVTSPWSFAQWGMDIVVPLPTAAGQKKFLLVATDYFSKWVEAEAYASIKDKDVTKFVWRNIVCRFGIPQTIIADNGLQFDSTTFKTFCSKLNIKNLYSTSRYPQSNEQAETTNKTLLSTLKKRLEKAKGRWVEKLLGILWAYRTTAGRPTGNTPFTLAYGVDAVIPTEIGMPTARTAVQGQRNEDMELMRHLDWADETREVAVVRMAAYQQKVAAYYNRKV</sequence>
<accession>A0A438CQJ4</accession>
<organism evidence="2 3">
    <name type="scientific">Vitis vinifera</name>
    <name type="common">Grape</name>
    <dbReference type="NCBI Taxonomy" id="29760"/>
    <lineage>
        <taxon>Eukaryota</taxon>
        <taxon>Viridiplantae</taxon>
        <taxon>Streptophyta</taxon>
        <taxon>Embryophyta</taxon>
        <taxon>Tracheophyta</taxon>
        <taxon>Spermatophyta</taxon>
        <taxon>Magnoliopsida</taxon>
        <taxon>eudicotyledons</taxon>
        <taxon>Gunneridae</taxon>
        <taxon>Pentapetalae</taxon>
        <taxon>rosids</taxon>
        <taxon>Vitales</taxon>
        <taxon>Vitaceae</taxon>
        <taxon>Viteae</taxon>
        <taxon>Vitis</taxon>
    </lineage>
</organism>
<proteinExistence type="predicted"/>
<feature type="domain" description="Integrase catalytic" evidence="1">
    <location>
        <begin position="283"/>
        <end position="444"/>
    </location>
</feature>
<dbReference type="PANTHER" id="PTHR48475">
    <property type="entry name" value="RIBONUCLEASE H"/>
    <property type="match status" value="1"/>
</dbReference>
<dbReference type="PROSITE" id="PS50994">
    <property type="entry name" value="INTEGRASE"/>
    <property type="match status" value="1"/>
</dbReference>
<gene>
    <name evidence="2" type="primary">POL_68</name>
    <name evidence="2" type="ORF">CK203_105407</name>
</gene>
<dbReference type="InterPro" id="IPR012337">
    <property type="entry name" value="RNaseH-like_sf"/>
</dbReference>
<dbReference type="Proteomes" id="UP000288805">
    <property type="component" value="Unassembled WGS sequence"/>
</dbReference>
<evidence type="ECO:0000313" key="2">
    <source>
        <dbReference type="EMBL" id="RVW25482.1"/>
    </source>
</evidence>
<comment type="caution">
    <text evidence="2">The sequence shown here is derived from an EMBL/GenBank/DDBJ whole genome shotgun (WGS) entry which is preliminary data.</text>
</comment>
<dbReference type="AlphaFoldDB" id="A0A438CQJ4"/>
<dbReference type="EMBL" id="QGNW01002087">
    <property type="protein sequence ID" value="RVW25482.1"/>
    <property type="molecule type" value="Genomic_DNA"/>
</dbReference>
<dbReference type="GO" id="GO:0015074">
    <property type="term" value="P:DNA integration"/>
    <property type="evidence" value="ECO:0007669"/>
    <property type="project" value="InterPro"/>
</dbReference>
<evidence type="ECO:0000313" key="3">
    <source>
        <dbReference type="Proteomes" id="UP000288805"/>
    </source>
</evidence>
<dbReference type="SUPFAM" id="SSF53098">
    <property type="entry name" value="Ribonuclease H-like"/>
    <property type="match status" value="1"/>
</dbReference>
<dbReference type="Gene3D" id="1.10.340.70">
    <property type="match status" value="1"/>
</dbReference>
<dbReference type="InterPro" id="IPR001584">
    <property type="entry name" value="Integrase_cat-core"/>
</dbReference>
<dbReference type="Pfam" id="PF17921">
    <property type="entry name" value="Integrase_H2C2"/>
    <property type="match status" value="1"/>
</dbReference>
<dbReference type="Pfam" id="PF00665">
    <property type="entry name" value="rve"/>
    <property type="match status" value="1"/>
</dbReference>
<protein>
    <submittedName>
        <fullName evidence="2">Retrovirus-related Pol polyprotein from transposon 412</fullName>
    </submittedName>
</protein>
<dbReference type="InterPro" id="IPR036397">
    <property type="entry name" value="RNaseH_sf"/>
</dbReference>